<dbReference type="SUPFAM" id="SSF54631">
    <property type="entry name" value="CBS-domain pair"/>
    <property type="match status" value="1"/>
</dbReference>
<name>A0ABD5PTK4_9EURY</name>
<dbReference type="Proteomes" id="UP001595898">
    <property type="component" value="Unassembled WGS sequence"/>
</dbReference>
<proteinExistence type="predicted"/>
<protein>
    <recommendedName>
        <fullName evidence="3">CBS domain-containing protein</fullName>
    </recommendedName>
</protein>
<evidence type="ECO:0000313" key="1">
    <source>
        <dbReference type="EMBL" id="MFC4543885.1"/>
    </source>
</evidence>
<sequence>MEDDEPVGMVTDRDAALAIHRHDDVTAVTAVDVMTEDPATIEAQSSEYSP</sequence>
<gene>
    <name evidence="1" type="ORF">ACFO5R_18320</name>
</gene>
<comment type="caution">
    <text evidence="1">The sequence shown here is derived from an EMBL/GenBank/DDBJ whole genome shotgun (WGS) entry which is preliminary data.</text>
</comment>
<dbReference type="InterPro" id="IPR046342">
    <property type="entry name" value="CBS_dom_sf"/>
</dbReference>
<dbReference type="AlphaFoldDB" id="A0ABD5PTK4"/>
<organism evidence="1 2">
    <name type="scientific">Halosolutus amylolyticus</name>
    <dbReference type="NCBI Taxonomy" id="2932267"/>
    <lineage>
        <taxon>Archaea</taxon>
        <taxon>Methanobacteriati</taxon>
        <taxon>Methanobacteriota</taxon>
        <taxon>Stenosarchaea group</taxon>
        <taxon>Halobacteria</taxon>
        <taxon>Halobacteriales</taxon>
        <taxon>Natrialbaceae</taxon>
        <taxon>Halosolutus</taxon>
    </lineage>
</organism>
<evidence type="ECO:0000313" key="2">
    <source>
        <dbReference type="Proteomes" id="UP001595898"/>
    </source>
</evidence>
<reference evidence="1 2" key="1">
    <citation type="journal article" date="2019" name="Int. J. Syst. Evol. Microbiol.">
        <title>The Global Catalogue of Microorganisms (GCM) 10K type strain sequencing project: providing services to taxonomists for standard genome sequencing and annotation.</title>
        <authorList>
            <consortium name="The Broad Institute Genomics Platform"/>
            <consortium name="The Broad Institute Genome Sequencing Center for Infectious Disease"/>
            <person name="Wu L."/>
            <person name="Ma J."/>
        </authorList>
    </citation>
    <scope>NUCLEOTIDE SEQUENCE [LARGE SCALE GENOMIC DNA]</scope>
    <source>
        <strain evidence="1 2">WLHS5</strain>
    </source>
</reference>
<keyword evidence="2" id="KW-1185">Reference proteome</keyword>
<dbReference type="EMBL" id="JBHSFA010000009">
    <property type="protein sequence ID" value="MFC4543885.1"/>
    <property type="molecule type" value="Genomic_DNA"/>
</dbReference>
<dbReference type="Gene3D" id="3.10.580.10">
    <property type="entry name" value="CBS-domain"/>
    <property type="match status" value="1"/>
</dbReference>
<evidence type="ECO:0008006" key="3">
    <source>
        <dbReference type="Google" id="ProtNLM"/>
    </source>
</evidence>
<accession>A0ABD5PTK4</accession>
<dbReference type="RefSeq" id="WP_250142090.1">
    <property type="nucleotide sequence ID" value="NZ_JALIQP010000005.1"/>
</dbReference>